<organism evidence="2 3">
    <name type="scientific">Aquiflexum gelatinilyticum</name>
    <dbReference type="NCBI Taxonomy" id="2961943"/>
    <lineage>
        <taxon>Bacteria</taxon>
        <taxon>Pseudomonadati</taxon>
        <taxon>Bacteroidota</taxon>
        <taxon>Cytophagia</taxon>
        <taxon>Cytophagales</taxon>
        <taxon>Cyclobacteriaceae</taxon>
        <taxon>Aquiflexum</taxon>
    </lineage>
</organism>
<evidence type="ECO:0000313" key="2">
    <source>
        <dbReference type="EMBL" id="MCR9017109.1"/>
    </source>
</evidence>
<feature type="chain" id="PRO_5040903128" description="Adhesin domain-containing protein" evidence="1">
    <location>
        <begin position="22"/>
        <end position="295"/>
    </location>
</feature>
<dbReference type="RefSeq" id="WP_258424953.1">
    <property type="nucleotide sequence ID" value="NZ_JANSUY010000024.1"/>
</dbReference>
<proteinExistence type="predicted"/>
<reference evidence="2" key="1">
    <citation type="submission" date="2022-08" db="EMBL/GenBank/DDBJ databases">
        <authorList>
            <person name="Zhang D."/>
        </authorList>
    </citation>
    <scope>NUCLEOTIDE SEQUENCE</scope>
    <source>
        <strain evidence="2">XJ19-11</strain>
    </source>
</reference>
<name>A0A9X2P684_9BACT</name>
<accession>A0A9X2P684</accession>
<evidence type="ECO:0008006" key="4">
    <source>
        <dbReference type="Google" id="ProtNLM"/>
    </source>
</evidence>
<dbReference type="EMBL" id="JANSUY010000024">
    <property type="protein sequence ID" value="MCR9017109.1"/>
    <property type="molecule type" value="Genomic_DNA"/>
</dbReference>
<dbReference type="Proteomes" id="UP001142175">
    <property type="component" value="Unassembled WGS sequence"/>
</dbReference>
<evidence type="ECO:0000313" key="3">
    <source>
        <dbReference type="Proteomes" id="UP001142175"/>
    </source>
</evidence>
<gene>
    <name evidence="2" type="ORF">NU887_18890</name>
</gene>
<dbReference type="AlphaFoldDB" id="A0A9X2P684"/>
<sequence>MLNKFCLLIGLVLGSTSWSDAQITKEFKVEEKNGYNLVYLDFNVYKGTSDIKRAQIEGPLTIYSELNKVNILPSFSYRIKEDVLFANLSHRNVESENLGKSLSYKLFSSSNEDFDHKWDVGLNSHNLYNLHFYFGIGYASLDLSHLPISNCMIKSTSADIKLDYSKNFANSVKMDTLSVAINMGNLEADNLNFTNAKEMIFESNYGTLNLSFSDKMAEPCNIKAMVGVGKVNIQLPSENNPYILKITSTPMCRTYIPKHLKDLGNNTYASKAYRANSENLMSFTIDVSVGSVTIK</sequence>
<comment type="caution">
    <text evidence="2">The sequence shown here is derived from an EMBL/GenBank/DDBJ whole genome shotgun (WGS) entry which is preliminary data.</text>
</comment>
<keyword evidence="3" id="KW-1185">Reference proteome</keyword>
<protein>
    <recommendedName>
        <fullName evidence="4">Adhesin domain-containing protein</fullName>
    </recommendedName>
</protein>
<evidence type="ECO:0000256" key="1">
    <source>
        <dbReference type="SAM" id="SignalP"/>
    </source>
</evidence>
<keyword evidence="1" id="KW-0732">Signal</keyword>
<feature type="signal peptide" evidence="1">
    <location>
        <begin position="1"/>
        <end position="21"/>
    </location>
</feature>